<name>A0A8J6HGE1_TENMO</name>
<gene>
    <name evidence="1" type="ORF">GEV33_009119</name>
</gene>
<organism evidence="1 2">
    <name type="scientific">Tenebrio molitor</name>
    <name type="common">Yellow mealworm beetle</name>
    <dbReference type="NCBI Taxonomy" id="7067"/>
    <lineage>
        <taxon>Eukaryota</taxon>
        <taxon>Metazoa</taxon>
        <taxon>Ecdysozoa</taxon>
        <taxon>Arthropoda</taxon>
        <taxon>Hexapoda</taxon>
        <taxon>Insecta</taxon>
        <taxon>Pterygota</taxon>
        <taxon>Neoptera</taxon>
        <taxon>Endopterygota</taxon>
        <taxon>Coleoptera</taxon>
        <taxon>Polyphaga</taxon>
        <taxon>Cucujiformia</taxon>
        <taxon>Tenebrionidae</taxon>
        <taxon>Tenebrio</taxon>
    </lineage>
</organism>
<dbReference type="AlphaFoldDB" id="A0A8J6HGE1"/>
<reference evidence="1" key="2">
    <citation type="submission" date="2021-08" db="EMBL/GenBank/DDBJ databases">
        <authorList>
            <person name="Eriksson T."/>
        </authorList>
    </citation>
    <scope>NUCLEOTIDE SEQUENCE</scope>
    <source>
        <strain evidence="1">Stoneville</strain>
        <tissue evidence="1">Whole head</tissue>
    </source>
</reference>
<proteinExistence type="predicted"/>
<dbReference type="EMBL" id="JABDTM020025050">
    <property type="protein sequence ID" value="KAH0813671.1"/>
    <property type="molecule type" value="Genomic_DNA"/>
</dbReference>
<comment type="caution">
    <text evidence="1">The sequence shown here is derived from an EMBL/GenBank/DDBJ whole genome shotgun (WGS) entry which is preliminary data.</text>
</comment>
<protein>
    <submittedName>
        <fullName evidence="1">Uncharacterized protein</fullName>
    </submittedName>
</protein>
<sequence>MTRPRKKIIISAHLLQALKGGRGQRRSHLICSEVNDTTTTSTHRSGGNFAGEMLNPPDQTAGSEHRGHSLLVAPIPPPWPDHALGPLFINHLFAFSRGKTAQRMGSRQDALSLEGLLSVELIDRVGLTWRQKREGRRRTHAGETRRVQEGILEWKEVSHGTVYYTHDVDAIFNVAAHRGQVKTTAKQWDGVLETFPSESDCTILQKGPRFEYEWASFGRGGLTPRQVVSRFSSDKIAEILFWYRLLRQKMLHRGIFRGKRKSGMQPTCMCYFCCGTVYICGLEFRAWHFSKIPPPEKHHVQREEIKDVYQAQDEEILLGHLQAGDFEIPAACRDVKKALALKVSPTSNGEPICSEPWFYHTSQLGSVPFLGQPAIPHVAVRRRAPLRPIRTSPPGTRISSPLAHFRRDVSAISNNHFNSSRVELSIRTFTRNNIACVFAEFGNADRISTFCVRRVKFVMRAARPKKANCAKVTLKWRLRRNTADGLDFVALNFTVDFDK</sequence>
<reference evidence="1" key="1">
    <citation type="journal article" date="2020" name="J Insects Food Feed">
        <title>The yellow mealworm (Tenebrio molitor) genome: a resource for the emerging insects as food and feed industry.</title>
        <authorList>
            <person name="Eriksson T."/>
            <person name="Andere A."/>
            <person name="Kelstrup H."/>
            <person name="Emery V."/>
            <person name="Picard C."/>
        </authorList>
    </citation>
    <scope>NUCLEOTIDE SEQUENCE</scope>
    <source>
        <strain evidence="1">Stoneville</strain>
        <tissue evidence="1">Whole head</tissue>
    </source>
</reference>
<evidence type="ECO:0000313" key="1">
    <source>
        <dbReference type="EMBL" id="KAH0813671.1"/>
    </source>
</evidence>
<accession>A0A8J6HGE1</accession>
<evidence type="ECO:0000313" key="2">
    <source>
        <dbReference type="Proteomes" id="UP000719412"/>
    </source>
</evidence>
<dbReference type="Proteomes" id="UP000719412">
    <property type="component" value="Unassembled WGS sequence"/>
</dbReference>
<keyword evidence="2" id="KW-1185">Reference proteome</keyword>